<feature type="domain" description="Apple" evidence="17">
    <location>
        <begin position="336"/>
        <end position="417"/>
    </location>
</feature>
<evidence type="ECO:0000256" key="10">
    <source>
        <dbReference type="ARBA" id="ARBA00023170"/>
    </source>
</evidence>
<keyword evidence="7" id="KW-0418">Kinase</keyword>
<evidence type="ECO:0000256" key="6">
    <source>
        <dbReference type="ARBA" id="ARBA00022741"/>
    </source>
</evidence>
<dbReference type="CDD" id="cd00028">
    <property type="entry name" value="B_lectin"/>
    <property type="match status" value="1"/>
</dbReference>
<dbReference type="EMBL" id="SDRB02011834">
    <property type="protein sequence ID" value="THF99870.1"/>
    <property type="molecule type" value="Genomic_DNA"/>
</dbReference>
<feature type="domain" description="Protein kinase" evidence="15">
    <location>
        <begin position="458"/>
        <end position="664"/>
    </location>
</feature>
<evidence type="ECO:0000259" key="15">
    <source>
        <dbReference type="PROSITE" id="PS50011"/>
    </source>
</evidence>
<dbReference type="Proteomes" id="UP000306102">
    <property type="component" value="Unassembled WGS sequence"/>
</dbReference>
<dbReference type="InterPro" id="IPR001245">
    <property type="entry name" value="Ser-Thr/Tyr_kinase_cat_dom"/>
</dbReference>
<dbReference type="PROSITE" id="PS50948">
    <property type="entry name" value="PAN"/>
    <property type="match status" value="1"/>
</dbReference>
<keyword evidence="8" id="KW-0067">ATP-binding</keyword>
<dbReference type="Pfam" id="PF07714">
    <property type="entry name" value="PK_Tyr_Ser-Thr"/>
    <property type="match status" value="2"/>
</dbReference>
<dbReference type="FunFam" id="3.30.200.20:FF:000195">
    <property type="entry name" value="G-type lectin S-receptor-like serine/threonine-protein kinase"/>
    <property type="match status" value="1"/>
</dbReference>
<dbReference type="Pfam" id="PF08276">
    <property type="entry name" value="PAN_2"/>
    <property type="match status" value="1"/>
</dbReference>
<dbReference type="PROSITE" id="PS50011">
    <property type="entry name" value="PROTEIN_KINASE_DOM"/>
    <property type="match status" value="1"/>
</dbReference>
<feature type="signal peptide" evidence="14">
    <location>
        <begin position="1"/>
        <end position="22"/>
    </location>
</feature>
<name>A0A4S4DBC6_CAMSN</name>
<dbReference type="PANTHER" id="PTHR32444">
    <property type="entry name" value="BULB-TYPE LECTIN DOMAIN-CONTAINING PROTEIN"/>
    <property type="match status" value="1"/>
</dbReference>
<evidence type="ECO:0000256" key="1">
    <source>
        <dbReference type="ARBA" id="ARBA00012513"/>
    </source>
</evidence>
<dbReference type="PROSITE" id="PS50927">
    <property type="entry name" value="BULB_LECTIN"/>
    <property type="match status" value="1"/>
</dbReference>
<reference evidence="18 19" key="1">
    <citation type="journal article" date="2018" name="Proc. Natl. Acad. Sci. U.S.A.">
        <title>Draft genome sequence of Camellia sinensis var. sinensis provides insights into the evolution of the tea genome and tea quality.</title>
        <authorList>
            <person name="Wei C."/>
            <person name="Yang H."/>
            <person name="Wang S."/>
            <person name="Zhao J."/>
            <person name="Liu C."/>
            <person name="Gao L."/>
            <person name="Xia E."/>
            <person name="Lu Y."/>
            <person name="Tai Y."/>
            <person name="She G."/>
            <person name="Sun J."/>
            <person name="Cao H."/>
            <person name="Tong W."/>
            <person name="Gao Q."/>
            <person name="Li Y."/>
            <person name="Deng W."/>
            <person name="Jiang X."/>
            <person name="Wang W."/>
            <person name="Chen Q."/>
            <person name="Zhang S."/>
            <person name="Li H."/>
            <person name="Wu J."/>
            <person name="Wang P."/>
            <person name="Li P."/>
            <person name="Shi C."/>
            <person name="Zheng F."/>
            <person name="Jian J."/>
            <person name="Huang B."/>
            <person name="Shan D."/>
            <person name="Shi M."/>
            <person name="Fang C."/>
            <person name="Yue Y."/>
            <person name="Li F."/>
            <person name="Li D."/>
            <person name="Wei S."/>
            <person name="Han B."/>
            <person name="Jiang C."/>
            <person name="Yin Y."/>
            <person name="Xia T."/>
            <person name="Zhang Z."/>
            <person name="Bennetzen J.L."/>
            <person name="Zhao S."/>
            <person name="Wan X."/>
        </authorList>
    </citation>
    <scope>NUCLEOTIDE SEQUENCE [LARGE SCALE GENOMIC DNA]</scope>
    <source>
        <strain evidence="19">cv. Shuchazao</strain>
        <tissue evidence="18">Leaf</tissue>
    </source>
</reference>
<keyword evidence="2" id="KW-0723">Serine/threonine-protein kinase</keyword>
<evidence type="ECO:0000256" key="13">
    <source>
        <dbReference type="ARBA" id="ARBA00048679"/>
    </source>
</evidence>
<dbReference type="PANTHER" id="PTHR32444:SF183">
    <property type="entry name" value="APPLE DOMAIN-CONTAINING PROTEIN"/>
    <property type="match status" value="1"/>
</dbReference>
<dbReference type="Gene3D" id="3.50.4.10">
    <property type="entry name" value="Hepatocyte Growth Factor"/>
    <property type="match status" value="1"/>
</dbReference>
<evidence type="ECO:0000313" key="18">
    <source>
        <dbReference type="EMBL" id="THF99870.1"/>
    </source>
</evidence>
<dbReference type="Pfam" id="PF01453">
    <property type="entry name" value="B_lectin"/>
    <property type="match status" value="1"/>
</dbReference>
<keyword evidence="4" id="KW-0808">Transferase</keyword>
<feature type="domain" description="Bulb-type lectin" evidence="16">
    <location>
        <begin position="23"/>
        <end position="144"/>
    </location>
</feature>
<evidence type="ECO:0000259" key="16">
    <source>
        <dbReference type="PROSITE" id="PS50927"/>
    </source>
</evidence>
<evidence type="ECO:0000256" key="4">
    <source>
        <dbReference type="ARBA" id="ARBA00022679"/>
    </source>
</evidence>
<dbReference type="InterPro" id="IPR036426">
    <property type="entry name" value="Bulb-type_lectin_dom_sf"/>
</dbReference>
<evidence type="ECO:0000256" key="8">
    <source>
        <dbReference type="ARBA" id="ARBA00022840"/>
    </source>
</evidence>
<evidence type="ECO:0000313" key="19">
    <source>
        <dbReference type="Proteomes" id="UP000306102"/>
    </source>
</evidence>
<protein>
    <recommendedName>
        <fullName evidence="1">non-specific serine/threonine protein kinase</fullName>
        <ecNumber evidence="1">2.7.11.1</ecNumber>
    </recommendedName>
</protein>
<dbReference type="Gene3D" id="3.30.200.20">
    <property type="entry name" value="Phosphorylase Kinase, domain 1"/>
    <property type="match status" value="1"/>
</dbReference>
<dbReference type="InterPro" id="IPR000719">
    <property type="entry name" value="Prot_kinase_dom"/>
</dbReference>
<sequence>MEGLKIPLLFSSLFSVLIVSNAADTITKTHTINGSNTIVSSGGSFEMGFFSPGNSRNQYLGIWYKKISVRTVVWVANRENPLVDSSGVIKIIDPGILALVGGTGNIIWAANVTRSTQDTVAKIMDSGNLVVKDANDDNPEHFLWQSFDYPGGTLLPGMKLGKNFVTGLESKLSSWKSSDDPAEGEFTYWCDPRGYPQFILSVNSTKLYRTGPWNGIGFSTTRDLNNPIYTSELVFTTEEVYFSFETQSSMVSRFDLSHNGVVQRWTWIDRTQEWVLYRTSPRDNCDNYNLCGVNGMCNVRNSPVCGCLSKFVPQNQTEWGYGDWSNGCVRRTPLDCQNGDGFLKYSGDLLPDTRYSWFNKITTLRECEKLCLDNCSCTAFTNLDVRRGGSGCLLWFDELIDMKLYSENGQDIYIRVASSELGNLMHNSKHCYTYKSQKEDLELPLFDLAVIANSTNNFSINNKLGEGGFGPVYKGILEEEEEIAVKRLSNNSSQGLDEFKNEVVCIAKLQHRNLVKLLGCCIQEEEKFGYMSPEYAVDGLFSIKSDVFSFGVLVLEIVSGKRNRDFFHHHLNLLGHAWRLYNENRSLELIDEPQRDSCYLTEVLRSIHVGLLCVQQRPEDRPTMSSVVLMLGGEGALPQPRKPGFFAERNLLETGCSLSKDATT</sequence>
<dbReference type="CDD" id="cd01098">
    <property type="entry name" value="PAN_AP_plant"/>
    <property type="match status" value="1"/>
</dbReference>
<dbReference type="InterPro" id="IPR000858">
    <property type="entry name" value="S_locus_glycoprot_dom"/>
</dbReference>
<proteinExistence type="predicted"/>
<accession>A0A4S4DBC6</accession>
<dbReference type="SUPFAM" id="SSF56112">
    <property type="entry name" value="Protein kinase-like (PK-like)"/>
    <property type="match status" value="1"/>
</dbReference>
<dbReference type="GO" id="GO:0048544">
    <property type="term" value="P:recognition of pollen"/>
    <property type="evidence" value="ECO:0007669"/>
    <property type="project" value="InterPro"/>
</dbReference>
<feature type="chain" id="PRO_5020409770" description="non-specific serine/threonine protein kinase" evidence="14">
    <location>
        <begin position="23"/>
        <end position="664"/>
    </location>
</feature>
<dbReference type="Pfam" id="PF00954">
    <property type="entry name" value="S_locus_glycop"/>
    <property type="match status" value="1"/>
</dbReference>
<keyword evidence="3" id="KW-0597">Phosphoprotein</keyword>
<dbReference type="SMART" id="SM00473">
    <property type="entry name" value="PAN_AP"/>
    <property type="match status" value="1"/>
</dbReference>
<dbReference type="SUPFAM" id="SSF51110">
    <property type="entry name" value="alpha-D-mannose-specific plant lectins"/>
    <property type="match status" value="1"/>
</dbReference>
<comment type="caution">
    <text evidence="18">The sequence shown here is derived from an EMBL/GenBank/DDBJ whole genome shotgun (WGS) entry which is preliminary data.</text>
</comment>
<evidence type="ECO:0000256" key="9">
    <source>
        <dbReference type="ARBA" id="ARBA00023157"/>
    </source>
</evidence>
<keyword evidence="19" id="KW-1185">Reference proteome</keyword>
<evidence type="ECO:0000256" key="14">
    <source>
        <dbReference type="SAM" id="SignalP"/>
    </source>
</evidence>
<evidence type="ECO:0000256" key="7">
    <source>
        <dbReference type="ARBA" id="ARBA00022777"/>
    </source>
</evidence>
<comment type="catalytic activity">
    <reaction evidence="12">
        <text>L-threonyl-[protein] + ATP = O-phospho-L-threonyl-[protein] + ADP + H(+)</text>
        <dbReference type="Rhea" id="RHEA:46608"/>
        <dbReference type="Rhea" id="RHEA-COMP:11060"/>
        <dbReference type="Rhea" id="RHEA-COMP:11605"/>
        <dbReference type="ChEBI" id="CHEBI:15378"/>
        <dbReference type="ChEBI" id="CHEBI:30013"/>
        <dbReference type="ChEBI" id="CHEBI:30616"/>
        <dbReference type="ChEBI" id="CHEBI:61977"/>
        <dbReference type="ChEBI" id="CHEBI:456216"/>
        <dbReference type="EC" id="2.7.11.1"/>
    </reaction>
</comment>
<keyword evidence="6" id="KW-0547">Nucleotide-binding</keyword>
<evidence type="ECO:0000256" key="3">
    <source>
        <dbReference type="ARBA" id="ARBA00022553"/>
    </source>
</evidence>
<dbReference type="SMART" id="SM00108">
    <property type="entry name" value="B_lectin"/>
    <property type="match status" value="1"/>
</dbReference>
<dbReference type="GO" id="GO:0005524">
    <property type="term" value="F:ATP binding"/>
    <property type="evidence" value="ECO:0007669"/>
    <property type="project" value="UniProtKB-KW"/>
</dbReference>
<dbReference type="InterPro" id="IPR001480">
    <property type="entry name" value="Bulb-type_lectin_dom"/>
</dbReference>
<evidence type="ECO:0000256" key="2">
    <source>
        <dbReference type="ARBA" id="ARBA00022527"/>
    </source>
</evidence>
<keyword evidence="10" id="KW-0675">Receptor</keyword>
<dbReference type="FunFam" id="2.90.10.10:FF:000004">
    <property type="entry name" value="G-type lectin S-receptor-like serine/threonine-protein kinase"/>
    <property type="match status" value="1"/>
</dbReference>
<dbReference type="InterPro" id="IPR011009">
    <property type="entry name" value="Kinase-like_dom_sf"/>
</dbReference>
<dbReference type="Gene3D" id="1.10.510.10">
    <property type="entry name" value="Transferase(Phosphotransferase) domain 1"/>
    <property type="match status" value="1"/>
</dbReference>
<keyword evidence="9" id="KW-1015">Disulfide bond</keyword>
<keyword evidence="5 14" id="KW-0732">Signal</keyword>
<dbReference type="EC" id="2.7.11.1" evidence="1"/>
<evidence type="ECO:0000259" key="17">
    <source>
        <dbReference type="PROSITE" id="PS50948"/>
    </source>
</evidence>
<dbReference type="Gene3D" id="2.90.10.10">
    <property type="entry name" value="Bulb-type lectin domain"/>
    <property type="match status" value="1"/>
</dbReference>
<evidence type="ECO:0000256" key="5">
    <source>
        <dbReference type="ARBA" id="ARBA00022729"/>
    </source>
</evidence>
<dbReference type="FunFam" id="3.50.4.10:FF:000002">
    <property type="entry name" value="G-type lectin S-receptor-like serine/threonine-protein kinase"/>
    <property type="match status" value="1"/>
</dbReference>
<comment type="catalytic activity">
    <reaction evidence="13">
        <text>L-seryl-[protein] + ATP = O-phospho-L-seryl-[protein] + ADP + H(+)</text>
        <dbReference type="Rhea" id="RHEA:17989"/>
        <dbReference type="Rhea" id="RHEA-COMP:9863"/>
        <dbReference type="Rhea" id="RHEA-COMP:11604"/>
        <dbReference type="ChEBI" id="CHEBI:15378"/>
        <dbReference type="ChEBI" id="CHEBI:29999"/>
        <dbReference type="ChEBI" id="CHEBI:30616"/>
        <dbReference type="ChEBI" id="CHEBI:83421"/>
        <dbReference type="ChEBI" id="CHEBI:456216"/>
        <dbReference type="EC" id="2.7.11.1"/>
    </reaction>
</comment>
<evidence type="ECO:0000256" key="11">
    <source>
        <dbReference type="ARBA" id="ARBA00023180"/>
    </source>
</evidence>
<dbReference type="GO" id="GO:0004674">
    <property type="term" value="F:protein serine/threonine kinase activity"/>
    <property type="evidence" value="ECO:0007669"/>
    <property type="project" value="UniProtKB-KW"/>
</dbReference>
<dbReference type="InterPro" id="IPR003609">
    <property type="entry name" value="Pan_app"/>
</dbReference>
<dbReference type="AlphaFoldDB" id="A0A4S4DBC6"/>
<gene>
    <name evidence="18" type="ORF">TEA_021100</name>
</gene>
<evidence type="ECO:0000256" key="12">
    <source>
        <dbReference type="ARBA" id="ARBA00047899"/>
    </source>
</evidence>
<keyword evidence="11" id="KW-0325">Glycoprotein</keyword>
<organism evidence="18 19">
    <name type="scientific">Camellia sinensis var. sinensis</name>
    <name type="common">China tea</name>
    <dbReference type="NCBI Taxonomy" id="542762"/>
    <lineage>
        <taxon>Eukaryota</taxon>
        <taxon>Viridiplantae</taxon>
        <taxon>Streptophyta</taxon>
        <taxon>Embryophyta</taxon>
        <taxon>Tracheophyta</taxon>
        <taxon>Spermatophyta</taxon>
        <taxon>Magnoliopsida</taxon>
        <taxon>eudicotyledons</taxon>
        <taxon>Gunneridae</taxon>
        <taxon>Pentapetalae</taxon>
        <taxon>asterids</taxon>
        <taxon>Ericales</taxon>
        <taxon>Theaceae</taxon>
        <taxon>Camellia</taxon>
    </lineage>
</organism>